<dbReference type="Proteomes" id="UP000193963">
    <property type="component" value="Unassembled WGS sequence"/>
</dbReference>
<proteinExistence type="predicted"/>
<sequence>MSDPHSLRVMPREMRMMSERIFSLTALPKGFALMLTDTVMYSQAMGLGGFAHLETGIEALKAADPQRVKLIEDRDGTLHMDCGGQHAWIVLPSVLDLLGLEAARRDGARILLENLTHPEELALAEGFGLRLGLAVKASGGVVSASACPPEDPVLDRALQDGCRIPAELWWRIWALAQTALTPDSVVSRRHAGVNIVTEDGQIIGRTDNDDDTDPNFINSVGLKTKEATQ</sequence>
<dbReference type="AlphaFoldDB" id="A0A1X7A995"/>
<protein>
    <submittedName>
        <fullName evidence="2">Uncharacterized protein</fullName>
    </submittedName>
</protein>
<name>A0A1X7A995_9RHOB</name>
<feature type="region of interest" description="Disordered" evidence="1">
    <location>
        <begin position="204"/>
        <end position="229"/>
    </location>
</feature>
<keyword evidence="3" id="KW-1185">Reference proteome</keyword>
<evidence type="ECO:0000313" key="2">
    <source>
        <dbReference type="EMBL" id="SLN73545.1"/>
    </source>
</evidence>
<accession>A0A1X7A995</accession>
<reference evidence="2 3" key="1">
    <citation type="submission" date="2017-03" db="EMBL/GenBank/DDBJ databases">
        <authorList>
            <person name="Afonso C.L."/>
            <person name="Miller P.J."/>
            <person name="Scott M.A."/>
            <person name="Spackman E."/>
            <person name="Goraichik I."/>
            <person name="Dimitrov K.M."/>
            <person name="Suarez D.L."/>
            <person name="Swayne D.E."/>
        </authorList>
    </citation>
    <scope>NUCLEOTIDE SEQUENCE [LARGE SCALE GENOMIC DNA]</scope>
    <source>
        <strain evidence="2 3">CECT 7751</strain>
    </source>
</reference>
<dbReference type="OrthoDB" id="7852436at2"/>
<dbReference type="EMBL" id="FWFN01000010">
    <property type="protein sequence ID" value="SLN73545.1"/>
    <property type="molecule type" value="Genomic_DNA"/>
</dbReference>
<dbReference type="RefSeq" id="WP_085890066.1">
    <property type="nucleotide sequence ID" value="NZ_FWFN01000010.1"/>
</dbReference>
<evidence type="ECO:0000313" key="3">
    <source>
        <dbReference type="Proteomes" id="UP000193963"/>
    </source>
</evidence>
<organism evidence="2 3">
    <name type="scientific">Pseudooceanicola marinus</name>
    <dbReference type="NCBI Taxonomy" id="396013"/>
    <lineage>
        <taxon>Bacteria</taxon>
        <taxon>Pseudomonadati</taxon>
        <taxon>Pseudomonadota</taxon>
        <taxon>Alphaproteobacteria</taxon>
        <taxon>Rhodobacterales</taxon>
        <taxon>Paracoccaceae</taxon>
        <taxon>Pseudooceanicola</taxon>
    </lineage>
</organism>
<evidence type="ECO:0000256" key="1">
    <source>
        <dbReference type="SAM" id="MobiDB-lite"/>
    </source>
</evidence>
<gene>
    <name evidence="2" type="ORF">PSM7751_04058</name>
</gene>